<organism evidence="3 4">
    <name type="scientific">Pleuronectes platessa</name>
    <name type="common">European plaice</name>
    <dbReference type="NCBI Taxonomy" id="8262"/>
    <lineage>
        <taxon>Eukaryota</taxon>
        <taxon>Metazoa</taxon>
        <taxon>Chordata</taxon>
        <taxon>Craniata</taxon>
        <taxon>Vertebrata</taxon>
        <taxon>Euteleostomi</taxon>
        <taxon>Actinopterygii</taxon>
        <taxon>Neopterygii</taxon>
        <taxon>Teleostei</taxon>
        <taxon>Neoteleostei</taxon>
        <taxon>Acanthomorphata</taxon>
        <taxon>Carangaria</taxon>
        <taxon>Pleuronectiformes</taxon>
        <taxon>Pleuronectoidei</taxon>
        <taxon>Pleuronectidae</taxon>
        <taxon>Pleuronectes</taxon>
    </lineage>
</organism>
<name>A0A9N7VJ82_PLEPL</name>
<evidence type="ECO:0000313" key="3">
    <source>
        <dbReference type="EMBL" id="CAB1451938.1"/>
    </source>
</evidence>
<dbReference type="AlphaFoldDB" id="A0A9N7VJ82"/>
<reference evidence="3" key="1">
    <citation type="submission" date="2020-03" db="EMBL/GenBank/DDBJ databases">
        <authorList>
            <person name="Weist P."/>
        </authorList>
    </citation>
    <scope>NUCLEOTIDE SEQUENCE</scope>
</reference>
<keyword evidence="2" id="KW-0472">Membrane</keyword>
<feature type="compositionally biased region" description="Low complexity" evidence="1">
    <location>
        <begin position="115"/>
        <end position="126"/>
    </location>
</feature>
<evidence type="ECO:0000256" key="2">
    <source>
        <dbReference type="SAM" id="Phobius"/>
    </source>
</evidence>
<dbReference type="Pfam" id="PF23670">
    <property type="entry name" value="PIGBOS1"/>
    <property type="match status" value="1"/>
</dbReference>
<dbReference type="Proteomes" id="UP001153269">
    <property type="component" value="Unassembled WGS sequence"/>
</dbReference>
<keyword evidence="2" id="KW-1133">Transmembrane helix</keyword>
<dbReference type="InterPro" id="IPR057394">
    <property type="entry name" value="PIGBOS1"/>
</dbReference>
<comment type="caution">
    <text evidence="3">The sequence shown here is derived from an EMBL/GenBank/DDBJ whole genome shotgun (WGS) entry which is preliminary data.</text>
</comment>
<evidence type="ECO:0000256" key="1">
    <source>
        <dbReference type="SAM" id="MobiDB-lite"/>
    </source>
</evidence>
<keyword evidence="2" id="KW-0812">Transmembrane</keyword>
<evidence type="ECO:0000313" key="4">
    <source>
        <dbReference type="Proteomes" id="UP001153269"/>
    </source>
</evidence>
<feature type="region of interest" description="Disordered" evidence="1">
    <location>
        <begin position="106"/>
        <end position="126"/>
    </location>
</feature>
<gene>
    <name evidence="3" type="ORF">PLEPLA_LOCUS39677</name>
</gene>
<accession>A0A9N7VJ82</accession>
<sequence>MCPPPRAYIRFGCVCVLQTPPTNRLVGSSGVSRRHQTKGVMFRRRVPFPQMALAMLLGVAGGLYIYRPFFEPMLKKSMEEQQLWLCCTARFPFTHPALFVITSEDVKSTSPGPRAAAAAAATPRGR</sequence>
<feature type="transmembrane region" description="Helical" evidence="2">
    <location>
        <begin position="48"/>
        <end position="66"/>
    </location>
</feature>
<protein>
    <submittedName>
        <fullName evidence="3">Uncharacterized protein</fullName>
    </submittedName>
</protein>
<proteinExistence type="predicted"/>
<dbReference type="EMBL" id="CADEAL010004108">
    <property type="protein sequence ID" value="CAB1451938.1"/>
    <property type="molecule type" value="Genomic_DNA"/>
</dbReference>
<keyword evidence="4" id="KW-1185">Reference proteome</keyword>